<feature type="compositionally biased region" description="Polar residues" evidence="1">
    <location>
        <begin position="1"/>
        <end position="11"/>
    </location>
</feature>
<protein>
    <submittedName>
        <fullName evidence="2">DUF2188 domain-containing protein</fullName>
    </submittedName>
</protein>
<dbReference type="Proteomes" id="UP000536835">
    <property type="component" value="Unassembled WGS sequence"/>
</dbReference>
<organism evidence="2 3">
    <name type="scientific">Parvularcula mediterranea</name>
    <dbReference type="NCBI Taxonomy" id="2732508"/>
    <lineage>
        <taxon>Bacteria</taxon>
        <taxon>Pseudomonadati</taxon>
        <taxon>Pseudomonadota</taxon>
        <taxon>Alphaproteobacteria</taxon>
        <taxon>Parvularculales</taxon>
        <taxon>Parvularculaceae</taxon>
        <taxon>Parvularcula</taxon>
    </lineage>
</organism>
<reference evidence="2 3" key="1">
    <citation type="submission" date="2020-05" db="EMBL/GenBank/DDBJ databases">
        <title>Parvularcula mediterraneae sp. nov., isolated from polypropylene straw from shallow seawater of the seashore of Laganas in Zakynthos island, Greece.</title>
        <authorList>
            <person name="Szabo I."/>
            <person name="Al-Omari J."/>
            <person name="Rado J."/>
            <person name="Szerdahelyi G.S."/>
        </authorList>
    </citation>
    <scope>NUCLEOTIDE SEQUENCE [LARGE SCALE GENOMIC DNA]</scope>
    <source>
        <strain evidence="2 3">ZS-1/3</strain>
    </source>
</reference>
<dbReference type="RefSeq" id="WP_173197213.1">
    <property type="nucleotide sequence ID" value="NZ_JABFCX010000002.1"/>
</dbReference>
<name>A0A7Y3W4M8_9PROT</name>
<evidence type="ECO:0000256" key="1">
    <source>
        <dbReference type="SAM" id="MobiDB-lite"/>
    </source>
</evidence>
<dbReference type="InterPro" id="IPR018691">
    <property type="entry name" value="DUF2188"/>
</dbReference>
<evidence type="ECO:0000313" key="3">
    <source>
        <dbReference type="Proteomes" id="UP000536835"/>
    </source>
</evidence>
<feature type="region of interest" description="Disordered" evidence="1">
    <location>
        <begin position="1"/>
        <end position="20"/>
    </location>
</feature>
<keyword evidence="3" id="KW-1185">Reference proteome</keyword>
<comment type="caution">
    <text evidence="2">The sequence shown here is derived from an EMBL/GenBank/DDBJ whole genome shotgun (WGS) entry which is preliminary data.</text>
</comment>
<evidence type="ECO:0000313" key="2">
    <source>
        <dbReference type="EMBL" id="NNU15623.1"/>
    </source>
</evidence>
<dbReference type="Pfam" id="PF09954">
    <property type="entry name" value="DUF2188"/>
    <property type="match status" value="1"/>
</dbReference>
<proteinExistence type="predicted"/>
<dbReference type="EMBL" id="JABFCX010000002">
    <property type="protein sequence ID" value="NNU15623.1"/>
    <property type="molecule type" value="Genomic_DNA"/>
</dbReference>
<dbReference type="AlphaFoldDB" id="A0A7Y3W4M8"/>
<sequence>MANDNYHVTSGNDGGWDIKREGASRASAHFESHDAALSKAREMAGRQGVRLILHDEEGQITANEAPEPPIAANDPKPLRKRVFGRLGRLFSRSS</sequence>
<accession>A0A7Y3W4M8</accession>
<gene>
    <name evidence="2" type="ORF">HK107_04740</name>
</gene>